<name>A0ACC2WV91_9TREE</name>
<sequence length="964" mass="104233">MASSTTGVTSGKSSQVLESTPLSSSSKATLPRSTSSITSSTPSSTSVSATSSSIAGNATAGGEGSEQNAIARPASPVYNPLYAGLLGLLALLILAVLYYLWKLNCRKAAASSDGNQEKRPLNATSLPARNSYAPSDFFGGVPDNRYKDQTGGRYAENEDSSSEVQLDRTGSMWGRVTSIGRNNILPVLGYARQPKQLRQLQVNDYDSNEDVSRASPLPAPITSAEPTPEKRNALTRLFSRAKEPKSPRPARFLARTFGTSSTMDNDYSLGAYSAMGSAHPGEAVAHHNRNEAGFQSTNQSREPFPPPLRKRNLKKVIIGTPQARGVIVPGEMTGATVPLISVEEARARAAVSSSGQPFLQRQSSEVKSVRNSRDPEASINMATAPKSPMTTDQLLHGTSQSTQRRSIHDISRPVSEKRPRGSLLRNELGAEPDMTGGRANEKDGFTRWAPTFPRLATPLINELRNDLLSGRPVIQTRNSHEINNRVPRSPELPWTILPLPDLQRRCLTDLAIYKAKKGGISLDPLELPDISKSSGHTRLQQDSRESKQYQFQSEGSLSPTATRHDDRHVESSYNRPTGTTGPPSSYSNGEGTYDLERSTVWSQTSGGTEGVGADSRERPSDNDHLILEPVQPLQLTPDRPQRRLPAAPRRPTMTGDGTELQTGARDKQYSTQGHFLAPSSGSTSGQRMGSVSPQLVGRSLGSKRETSEISYSSPPADAGTNDSSLSPTATRIDVTAVTGQKPTVEQKPSTPRKPVSSRLRKELENVQDRFRDQIPVPTPPVLVSEAQRPRTRFSDEVSFHDDAQFAFSPPSETVRLVTPPQLLVYPGSNKSSPEILAPQPTLRRGSMMPPDRLVNLPLQPSLRRGSMVASDLVEKDITPKPSVRRGSMMPPDRMAAMGPSPSTATPTADGPPSAGTEDPKAVQTRGEWRQMRKASVTGYYLGVTQDESEDPEIHAGGGGESNLR</sequence>
<gene>
    <name evidence="1" type="ORF">QFC22_005379</name>
</gene>
<accession>A0ACC2WV91</accession>
<evidence type="ECO:0000313" key="1">
    <source>
        <dbReference type="EMBL" id="KAJ9115051.1"/>
    </source>
</evidence>
<keyword evidence="2" id="KW-1185">Reference proteome</keyword>
<organism evidence="1 2">
    <name type="scientific">Naganishia vaughanmartiniae</name>
    <dbReference type="NCBI Taxonomy" id="1424756"/>
    <lineage>
        <taxon>Eukaryota</taxon>
        <taxon>Fungi</taxon>
        <taxon>Dikarya</taxon>
        <taxon>Basidiomycota</taxon>
        <taxon>Agaricomycotina</taxon>
        <taxon>Tremellomycetes</taxon>
        <taxon>Filobasidiales</taxon>
        <taxon>Filobasidiaceae</taxon>
        <taxon>Naganishia</taxon>
    </lineage>
</organism>
<comment type="caution">
    <text evidence="1">The sequence shown here is derived from an EMBL/GenBank/DDBJ whole genome shotgun (WGS) entry which is preliminary data.</text>
</comment>
<proteinExistence type="predicted"/>
<protein>
    <submittedName>
        <fullName evidence="1">Uncharacterized protein</fullName>
    </submittedName>
</protein>
<dbReference type="Proteomes" id="UP001243375">
    <property type="component" value="Unassembled WGS sequence"/>
</dbReference>
<evidence type="ECO:0000313" key="2">
    <source>
        <dbReference type="Proteomes" id="UP001243375"/>
    </source>
</evidence>
<dbReference type="EMBL" id="JASBWU010000017">
    <property type="protein sequence ID" value="KAJ9115051.1"/>
    <property type="molecule type" value="Genomic_DNA"/>
</dbReference>
<reference evidence="1" key="1">
    <citation type="submission" date="2023-04" db="EMBL/GenBank/DDBJ databases">
        <title>Draft Genome sequencing of Naganishia species isolated from polar environments using Oxford Nanopore Technology.</title>
        <authorList>
            <person name="Leo P."/>
            <person name="Venkateswaran K."/>
        </authorList>
    </citation>
    <scope>NUCLEOTIDE SEQUENCE</scope>
    <source>
        <strain evidence="1">MNA-CCFEE 5425</strain>
    </source>
</reference>